<accession>A0A4Q8AC11</accession>
<dbReference type="PIRSF" id="PIRSF016661">
    <property type="entry name" value="BioY"/>
    <property type="match status" value="1"/>
</dbReference>
<comment type="caution">
    <text evidence="4">The sequence shown here is derived from an EMBL/GenBank/DDBJ whole genome shotgun (WGS) entry which is preliminary data.</text>
</comment>
<evidence type="ECO:0000313" key="4">
    <source>
        <dbReference type="EMBL" id="RZU61241.1"/>
    </source>
</evidence>
<sequence length="206" mass="21490">MTNHTTASAQPAPRTLARPTARDLALVAVFAALVAVLALVPAVPVGPLGVPITLQTLGVALCGLILGGWRGSSAVLLYVAVGLAGVPIFAKFSGGLGVLAGPSAGYLLAFPLTALLTGAIATWLLRRTTRLRFLWLFVAAFGSSVLLTHPLGILGMSINADLPLSQAFFYDLPYWPGDILKSLVAAGIAVTVFKAFPRLARRDFRS</sequence>
<dbReference type="Pfam" id="PF02632">
    <property type="entry name" value="BioY"/>
    <property type="match status" value="1"/>
</dbReference>
<keyword evidence="3" id="KW-1133">Transmembrane helix</keyword>
<dbReference type="InterPro" id="IPR003784">
    <property type="entry name" value="BioY"/>
</dbReference>
<dbReference type="Proteomes" id="UP000292685">
    <property type="component" value="Unassembled WGS sequence"/>
</dbReference>
<keyword evidence="2" id="KW-1003">Cell membrane</keyword>
<organism evidence="4 5">
    <name type="scientific">Zhihengliuella halotolerans</name>
    <dbReference type="NCBI Taxonomy" id="370736"/>
    <lineage>
        <taxon>Bacteria</taxon>
        <taxon>Bacillati</taxon>
        <taxon>Actinomycetota</taxon>
        <taxon>Actinomycetes</taxon>
        <taxon>Micrococcales</taxon>
        <taxon>Micrococcaceae</taxon>
        <taxon>Zhihengliuella</taxon>
    </lineage>
</organism>
<gene>
    <name evidence="4" type="ORF">EV380_0804</name>
</gene>
<dbReference type="GO" id="GO:0005886">
    <property type="term" value="C:plasma membrane"/>
    <property type="evidence" value="ECO:0007669"/>
    <property type="project" value="UniProtKB-SubCell"/>
</dbReference>
<keyword evidence="2 3" id="KW-0472">Membrane</keyword>
<evidence type="ECO:0000256" key="3">
    <source>
        <dbReference type="SAM" id="Phobius"/>
    </source>
</evidence>
<comment type="subcellular location">
    <subcellularLocation>
        <location evidence="2">Cell membrane</location>
        <topology evidence="2">Multi-pass membrane protein</topology>
    </subcellularLocation>
</comment>
<feature type="transmembrane region" description="Helical" evidence="3">
    <location>
        <begin position="49"/>
        <end position="69"/>
    </location>
</feature>
<evidence type="ECO:0000256" key="1">
    <source>
        <dbReference type="ARBA" id="ARBA00010692"/>
    </source>
</evidence>
<feature type="transmembrane region" description="Helical" evidence="3">
    <location>
        <begin position="106"/>
        <end position="126"/>
    </location>
</feature>
<dbReference type="EMBL" id="SHLA01000001">
    <property type="protein sequence ID" value="RZU61241.1"/>
    <property type="molecule type" value="Genomic_DNA"/>
</dbReference>
<keyword evidence="3" id="KW-0812">Transmembrane</keyword>
<dbReference type="AlphaFoldDB" id="A0A4Q8AC11"/>
<comment type="similarity">
    <text evidence="1 2">Belongs to the BioY family.</text>
</comment>
<dbReference type="PANTHER" id="PTHR34295">
    <property type="entry name" value="BIOTIN TRANSPORTER BIOY"/>
    <property type="match status" value="1"/>
</dbReference>
<dbReference type="RefSeq" id="WP_130449513.1">
    <property type="nucleotide sequence ID" value="NZ_SHLA01000001.1"/>
</dbReference>
<proteinExistence type="inferred from homology"/>
<dbReference type="PANTHER" id="PTHR34295:SF1">
    <property type="entry name" value="BIOTIN TRANSPORTER BIOY"/>
    <property type="match status" value="1"/>
</dbReference>
<evidence type="ECO:0000313" key="5">
    <source>
        <dbReference type="Proteomes" id="UP000292685"/>
    </source>
</evidence>
<keyword evidence="2" id="KW-0813">Transport</keyword>
<dbReference type="GO" id="GO:0015225">
    <property type="term" value="F:biotin transmembrane transporter activity"/>
    <property type="evidence" value="ECO:0007669"/>
    <property type="project" value="UniProtKB-UniRule"/>
</dbReference>
<protein>
    <recommendedName>
        <fullName evidence="2">Biotin transporter</fullName>
    </recommendedName>
</protein>
<name>A0A4Q8AC11_9MICC</name>
<dbReference type="OrthoDB" id="1496139at2"/>
<feature type="transmembrane region" description="Helical" evidence="3">
    <location>
        <begin position="133"/>
        <end position="159"/>
    </location>
</feature>
<evidence type="ECO:0000256" key="2">
    <source>
        <dbReference type="PIRNR" id="PIRNR016661"/>
    </source>
</evidence>
<dbReference type="Gene3D" id="1.10.1760.20">
    <property type="match status" value="1"/>
</dbReference>
<feature type="transmembrane region" description="Helical" evidence="3">
    <location>
        <begin position="24"/>
        <end position="43"/>
    </location>
</feature>
<reference evidence="4 5" key="1">
    <citation type="submission" date="2019-02" db="EMBL/GenBank/DDBJ databases">
        <title>Sequencing the genomes of 1000 actinobacteria strains.</title>
        <authorList>
            <person name="Klenk H.-P."/>
        </authorList>
    </citation>
    <scope>NUCLEOTIDE SEQUENCE [LARGE SCALE GENOMIC DNA]</scope>
    <source>
        <strain evidence="4 5">DSM 17364</strain>
    </source>
</reference>
<feature type="transmembrane region" description="Helical" evidence="3">
    <location>
        <begin position="179"/>
        <end position="196"/>
    </location>
</feature>
<feature type="transmembrane region" description="Helical" evidence="3">
    <location>
        <begin position="76"/>
        <end position="100"/>
    </location>
</feature>
<keyword evidence="5" id="KW-1185">Reference proteome</keyword>